<name>A0A8S2DYL6_9BILA</name>
<gene>
    <name evidence="1" type="ORF">OVA965_LOCUS18658</name>
    <name evidence="2" type="ORF">TMI583_LOCUS18670</name>
</gene>
<protein>
    <submittedName>
        <fullName evidence="1">Uncharacterized protein</fullName>
    </submittedName>
</protein>
<accession>A0A8S2DYL6</accession>
<organism evidence="1 3">
    <name type="scientific">Didymodactylos carnosus</name>
    <dbReference type="NCBI Taxonomy" id="1234261"/>
    <lineage>
        <taxon>Eukaryota</taxon>
        <taxon>Metazoa</taxon>
        <taxon>Spiralia</taxon>
        <taxon>Gnathifera</taxon>
        <taxon>Rotifera</taxon>
        <taxon>Eurotatoria</taxon>
        <taxon>Bdelloidea</taxon>
        <taxon>Philodinida</taxon>
        <taxon>Philodinidae</taxon>
        <taxon>Didymodactylos</taxon>
    </lineage>
</organism>
<dbReference type="PROSITE" id="PS51996">
    <property type="entry name" value="TR_MART"/>
    <property type="match status" value="1"/>
</dbReference>
<dbReference type="EMBL" id="CAJOBA010009363">
    <property type="protein sequence ID" value="CAF3849502.1"/>
    <property type="molecule type" value="Genomic_DNA"/>
</dbReference>
<dbReference type="SUPFAM" id="SSF56399">
    <property type="entry name" value="ADP-ribosylation"/>
    <property type="match status" value="1"/>
</dbReference>
<dbReference type="Proteomes" id="UP000677228">
    <property type="component" value="Unassembled WGS sequence"/>
</dbReference>
<proteinExistence type="predicted"/>
<evidence type="ECO:0000313" key="2">
    <source>
        <dbReference type="EMBL" id="CAF3849502.1"/>
    </source>
</evidence>
<dbReference type="Proteomes" id="UP000682733">
    <property type="component" value="Unassembled WGS sequence"/>
</dbReference>
<comment type="caution">
    <text evidence="1">The sequence shown here is derived from an EMBL/GenBank/DDBJ whole genome shotgun (WGS) entry which is preliminary data.</text>
</comment>
<dbReference type="AlphaFoldDB" id="A0A8S2DYL6"/>
<evidence type="ECO:0000313" key="1">
    <source>
        <dbReference type="EMBL" id="CAF1087709.1"/>
    </source>
</evidence>
<reference evidence="1" key="1">
    <citation type="submission" date="2021-02" db="EMBL/GenBank/DDBJ databases">
        <authorList>
            <person name="Nowell W R."/>
        </authorList>
    </citation>
    <scope>NUCLEOTIDE SEQUENCE</scope>
</reference>
<sequence length="101" mass="11461">MIGRSYAQNKLSQKLVVYRGDKLSRPDFSITEQSKEQEDATITINGFISTSRDEKISLEYAEAKLRKRGNDVVIMYEITIDPATPCSAFADIESISFHPRE</sequence>
<dbReference type="Gene3D" id="3.90.176.10">
    <property type="entry name" value="Toxin ADP-ribosyltransferase, Chain A, domain 1"/>
    <property type="match status" value="1"/>
</dbReference>
<dbReference type="EMBL" id="CAJNOK010009346">
    <property type="protein sequence ID" value="CAF1087709.1"/>
    <property type="molecule type" value="Genomic_DNA"/>
</dbReference>
<evidence type="ECO:0000313" key="3">
    <source>
        <dbReference type="Proteomes" id="UP000677228"/>
    </source>
</evidence>